<feature type="compositionally biased region" description="Basic and acidic residues" evidence="1">
    <location>
        <begin position="285"/>
        <end position="323"/>
    </location>
</feature>
<evidence type="ECO:0000313" key="3">
    <source>
        <dbReference type="Proteomes" id="UP000030641"/>
    </source>
</evidence>
<sequence length="517" mass="56800">MSATSCAREELDRYHSLIRLKSARSIPTNFGFIFQAGSIQLSESSSTSNNLSFTATLIEADSHPEHQPSLANVAAKRKRVVKEDEEDGEIWFKKRSKKTSTKQEHNEETVDTATSNVAPDEPRPEAQTKPTKRKVVRKRILVPKPRQKPSTKPQLDAQHDQPMSTSEAMQEAPTEVEKKIRKPATVKVAKRQTKEAETPVVTIPEKGQEDELSNHSLHAISASRPAASKATKSSQDVQHTVVEPRSRKKAAPVRRVVRKQKPDITMTTRQVVSEDSQTTASIAPMEEKGPSKTPKATDTKKLKEVNSRAENQLERVQETEHIDAVTPTEGQSSPTPATREVTTETAQSPKKRKLVRRVRVPKVLAASATLKTTPPADLTPRKDGTKPLRSKGRSPLKERDMNSTPEDGEPKDDSRSSENRSKNSQKIGGALPGDTSLRKTSAVAEDVDLSLFEAAPSAQIIKKKTKTTKAPKRVFNDDSDIDLDQMLSGIAAMADPKGVTKVTASNPSRVVKRKAAA</sequence>
<dbReference type="OrthoDB" id="3917327at2759"/>
<dbReference type="OMA" id="PRICPRK"/>
<dbReference type="InParanoid" id="A0A074YUL9"/>
<dbReference type="RefSeq" id="XP_013346466.1">
    <property type="nucleotide sequence ID" value="XM_013491012.1"/>
</dbReference>
<feature type="compositionally biased region" description="Basic and acidic residues" evidence="1">
    <location>
        <begin position="411"/>
        <end position="421"/>
    </location>
</feature>
<feature type="compositionally biased region" description="Basic residues" evidence="1">
    <location>
        <begin position="179"/>
        <end position="191"/>
    </location>
</feature>
<evidence type="ECO:0000313" key="2">
    <source>
        <dbReference type="EMBL" id="KEQ97832.1"/>
    </source>
</evidence>
<gene>
    <name evidence="2" type="ORF">AUEXF2481DRAFT_86739</name>
</gene>
<dbReference type="EMBL" id="KL584753">
    <property type="protein sequence ID" value="KEQ97832.1"/>
    <property type="molecule type" value="Genomic_DNA"/>
</dbReference>
<dbReference type="Proteomes" id="UP000030641">
    <property type="component" value="Unassembled WGS sequence"/>
</dbReference>
<evidence type="ECO:0000256" key="1">
    <source>
        <dbReference type="SAM" id="MobiDB-lite"/>
    </source>
</evidence>
<accession>A0A074YUL9</accession>
<dbReference type="GeneID" id="25371947"/>
<organism evidence="2 3">
    <name type="scientific">Aureobasidium subglaciale (strain EXF-2481)</name>
    <name type="common">Aureobasidium pullulans var. subglaciale</name>
    <dbReference type="NCBI Taxonomy" id="1043005"/>
    <lineage>
        <taxon>Eukaryota</taxon>
        <taxon>Fungi</taxon>
        <taxon>Dikarya</taxon>
        <taxon>Ascomycota</taxon>
        <taxon>Pezizomycotina</taxon>
        <taxon>Dothideomycetes</taxon>
        <taxon>Dothideomycetidae</taxon>
        <taxon>Dothideales</taxon>
        <taxon>Saccotheciaceae</taxon>
        <taxon>Aureobasidium</taxon>
    </lineage>
</organism>
<reference evidence="2 3" key="1">
    <citation type="journal article" date="2014" name="BMC Genomics">
        <title>Genome sequencing of four Aureobasidium pullulans varieties: biotechnological potential, stress tolerance, and description of new species.</title>
        <authorList>
            <person name="Gostin Ar C."/>
            <person name="Ohm R.A."/>
            <person name="Kogej T."/>
            <person name="Sonjak S."/>
            <person name="Turk M."/>
            <person name="Zajc J."/>
            <person name="Zalar P."/>
            <person name="Grube M."/>
            <person name="Sun H."/>
            <person name="Han J."/>
            <person name="Sharma A."/>
            <person name="Chiniquy J."/>
            <person name="Ngan C.Y."/>
            <person name="Lipzen A."/>
            <person name="Barry K."/>
            <person name="Grigoriev I.V."/>
            <person name="Gunde-Cimerman N."/>
        </authorList>
    </citation>
    <scope>NUCLEOTIDE SEQUENCE [LARGE SCALE GENOMIC DNA]</scope>
    <source>
        <strain evidence="2 3">EXF-2481</strain>
    </source>
</reference>
<feature type="compositionally biased region" description="Basic residues" evidence="1">
    <location>
        <begin position="349"/>
        <end position="360"/>
    </location>
</feature>
<feature type="compositionally biased region" description="Basic residues" evidence="1">
    <location>
        <begin position="130"/>
        <end position="149"/>
    </location>
</feature>
<dbReference type="AlphaFoldDB" id="A0A074YUL9"/>
<feature type="compositionally biased region" description="Basic residues" evidence="1">
    <location>
        <begin position="246"/>
        <end position="259"/>
    </location>
</feature>
<name>A0A074YUL9_AURSE</name>
<dbReference type="HOGENOM" id="CLU_505229_0_0_1"/>
<protein>
    <submittedName>
        <fullName evidence="2">Uncharacterized protein</fullName>
    </submittedName>
</protein>
<keyword evidence="3" id="KW-1185">Reference proteome</keyword>
<feature type="region of interest" description="Disordered" evidence="1">
    <location>
        <begin position="95"/>
        <end position="440"/>
    </location>
</feature>
<feature type="compositionally biased region" description="Polar residues" evidence="1">
    <location>
        <begin position="265"/>
        <end position="281"/>
    </location>
</feature>
<proteinExistence type="predicted"/>